<evidence type="ECO:0008006" key="3">
    <source>
        <dbReference type="Google" id="ProtNLM"/>
    </source>
</evidence>
<dbReference type="AlphaFoldDB" id="A0A369PUJ0"/>
<dbReference type="RefSeq" id="WP_115404806.1">
    <property type="nucleotide sequence ID" value="NZ_QPKV01000014.1"/>
</dbReference>
<proteinExistence type="predicted"/>
<sequence>METDLIISTIDALHKKANQAIENKDAEAYFLIFDQSFQFTGADGKVLNLRDYKLDTQSLFRNAKSIETSHYRIKSSFENEIFNEKIARKSVIIKPNLLVFSKKQTIQTEEIYQWKKIAGEWRVISVEVVLEEKY</sequence>
<comment type="caution">
    <text evidence="1">The sequence shown here is derived from an EMBL/GenBank/DDBJ whole genome shotgun (WGS) entry which is preliminary data.</text>
</comment>
<keyword evidence="2" id="KW-1185">Reference proteome</keyword>
<dbReference type="SUPFAM" id="SSF54427">
    <property type="entry name" value="NTF2-like"/>
    <property type="match status" value="1"/>
</dbReference>
<name>A0A369PUJ0_9SPHI</name>
<evidence type="ECO:0000313" key="1">
    <source>
        <dbReference type="EMBL" id="RDC54379.1"/>
    </source>
</evidence>
<evidence type="ECO:0000313" key="2">
    <source>
        <dbReference type="Proteomes" id="UP000253961"/>
    </source>
</evidence>
<dbReference type="InterPro" id="IPR032710">
    <property type="entry name" value="NTF2-like_dom_sf"/>
</dbReference>
<reference evidence="1 2" key="1">
    <citation type="submission" date="2018-07" db="EMBL/GenBank/DDBJ databases">
        <title>Pedobacter sp. nov., isolated from soil.</title>
        <authorList>
            <person name="Zhou L.Y."/>
            <person name="Du Z.J."/>
        </authorList>
    </citation>
    <scope>NUCLEOTIDE SEQUENCE [LARGE SCALE GENOMIC DNA]</scope>
    <source>
        <strain evidence="1 2">JDX94</strain>
    </source>
</reference>
<accession>A0A369PUJ0</accession>
<dbReference type="OrthoDB" id="764870at2"/>
<dbReference type="Gene3D" id="3.10.450.50">
    <property type="match status" value="1"/>
</dbReference>
<protein>
    <recommendedName>
        <fullName evidence="3">Nuclear transport factor 2 family protein</fullName>
    </recommendedName>
</protein>
<gene>
    <name evidence="1" type="ORF">DU508_21915</name>
</gene>
<organism evidence="1 2">
    <name type="scientific">Pedobacter chinensis</name>
    <dbReference type="NCBI Taxonomy" id="2282421"/>
    <lineage>
        <taxon>Bacteria</taxon>
        <taxon>Pseudomonadati</taxon>
        <taxon>Bacteroidota</taxon>
        <taxon>Sphingobacteriia</taxon>
        <taxon>Sphingobacteriales</taxon>
        <taxon>Sphingobacteriaceae</taxon>
        <taxon>Pedobacter</taxon>
    </lineage>
</organism>
<dbReference type="EMBL" id="QPKV01000014">
    <property type="protein sequence ID" value="RDC54379.1"/>
    <property type="molecule type" value="Genomic_DNA"/>
</dbReference>
<dbReference type="Proteomes" id="UP000253961">
    <property type="component" value="Unassembled WGS sequence"/>
</dbReference>